<organism evidence="8 9">
    <name type="scientific">Oncorhynchus mykiss</name>
    <name type="common">Rainbow trout</name>
    <name type="synonym">Salmo gairdneri</name>
    <dbReference type="NCBI Taxonomy" id="8022"/>
    <lineage>
        <taxon>Eukaryota</taxon>
        <taxon>Metazoa</taxon>
        <taxon>Chordata</taxon>
        <taxon>Craniata</taxon>
        <taxon>Vertebrata</taxon>
        <taxon>Euteleostomi</taxon>
        <taxon>Actinopterygii</taxon>
        <taxon>Neopterygii</taxon>
        <taxon>Teleostei</taxon>
        <taxon>Protacanthopterygii</taxon>
        <taxon>Salmoniformes</taxon>
        <taxon>Salmonidae</taxon>
        <taxon>Salmoninae</taxon>
        <taxon>Oncorhynchus</taxon>
    </lineage>
</organism>
<feature type="compositionally biased region" description="Low complexity" evidence="7">
    <location>
        <begin position="319"/>
        <end position="342"/>
    </location>
</feature>
<feature type="compositionally biased region" description="Basic and acidic residues" evidence="7">
    <location>
        <begin position="222"/>
        <end position="265"/>
    </location>
</feature>
<dbReference type="Proteomes" id="UP000694395">
    <property type="component" value="Chromosome 14"/>
</dbReference>
<evidence type="ECO:0000256" key="2">
    <source>
        <dbReference type="ARBA" id="ARBA00008326"/>
    </source>
</evidence>
<evidence type="ECO:0000313" key="8">
    <source>
        <dbReference type="Ensembl" id="ENSOMYP00000073530.1"/>
    </source>
</evidence>
<dbReference type="PANTHER" id="PTHR15258:SF1">
    <property type="entry name" value="FIBROBLAST GROWTH FACTOR-BINDING PROTEIN 2"/>
    <property type="match status" value="1"/>
</dbReference>
<dbReference type="AlphaFoldDB" id="A0A8C7T029"/>
<dbReference type="PANTHER" id="PTHR15258">
    <property type="entry name" value="FGF BINDING PROTEIN-RELATED"/>
    <property type="match status" value="1"/>
</dbReference>
<feature type="compositionally biased region" description="Low complexity" evidence="7">
    <location>
        <begin position="280"/>
        <end position="312"/>
    </location>
</feature>
<keyword evidence="5" id="KW-1015">Disulfide bond</keyword>
<evidence type="ECO:0000313" key="9">
    <source>
        <dbReference type="Proteomes" id="UP000694395"/>
    </source>
</evidence>
<name>A0A8C7T029_ONCMY</name>
<dbReference type="InterPro" id="IPR010510">
    <property type="entry name" value="FGF1-bd"/>
</dbReference>
<sequence length="370" mass="40238">MPSLCAKPINSKRDPQLLQSQSHSLSRTQASGITMWTRAGALLLLACCLWAVEGQNENGNTRAGNGGAATAAAENRKSVWEDPIQFNNKAKDFCTMSVTGQGNVTRLRILCQGAERTYWCEYTGKPQMCRPYNNNPHHYFTQIMWDLRKLQNACQAPKAIKPQMCKRAPEDAQMVFSASSTPEAAPAAIPEKPEKAQEPNQAKPETPKVPFTKQAKPAATKPEAKSARPEQARPEQTKPEKARPEPAKPEARPAPTKPEKARTEARPAPTKSLQSRPEQAKPAAAKPAAAKPAAAKPAASKPAGSKPAGSKPVKPAVNKTAVLKKLLTPKPTALKPTKPTVKSNAKQLAQEYCWRSLQGICSYVIDWFQN</sequence>
<reference evidence="8" key="3">
    <citation type="submission" date="2025-09" db="UniProtKB">
        <authorList>
            <consortium name="Ensembl"/>
        </authorList>
    </citation>
    <scope>IDENTIFICATION</scope>
</reference>
<dbReference type="Ensembl" id="ENSOMYT00000080062.2">
    <property type="protein sequence ID" value="ENSOMYP00000073530.1"/>
    <property type="gene ID" value="ENSOMYG00000033997.2"/>
</dbReference>
<evidence type="ECO:0000256" key="1">
    <source>
        <dbReference type="ARBA" id="ARBA00004613"/>
    </source>
</evidence>
<dbReference type="GO" id="GO:0007267">
    <property type="term" value="P:cell-cell signaling"/>
    <property type="evidence" value="ECO:0007669"/>
    <property type="project" value="TreeGrafter"/>
</dbReference>
<dbReference type="Pfam" id="PF06473">
    <property type="entry name" value="FGF-BP1"/>
    <property type="match status" value="2"/>
</dbReference>
<dbReference type="GO" id="GO:0019838">
    <property type="term" value="F:growth factor binding"/>
    <property type="evidence" value="ECO:0007669"/>
    <property type="project" value="UniProtKB-KW"/>
</dbReference>
<evidence type="ECO:0000256" key="6">
    <source>
        <dbReference type="ARBA" id="ARBA00023183"/>
    </source>
</evidence>
<comment type="subcellular location">
    <subcellularLocation>
        <location evidence="1">Secreted</location>
    </subcellularLocation>
</comment>
<evidence type="ECO:0000256" key="4">
    <source>
        <dbReference type="ARBA" id="ARBA00022729"/>
    </source>
</evidence>
<evidence type="ECO:0000256" key="5">
    <source>
        <dbReference type="ARBA" id="ARBA00023157"/>
    </source>
</evidence>
<evidence type="ECO:0000256" key="7">
    <source>
        <dbReference type="SAM" id="MobiDB-lite"/>
    </source>
</evidence>
<keyword evidence="3" id="KW-0964">Secreted</keyword>
<proteinExistence type="inferred from homology"/>
<dbReference type="GeneTree" id="ENSGT00940000154372"/>
<reference evidence="8" key="1">
    <citation type="submission" date="2020-07" db="EMBL/GenBank/DDBJ databases">
        <title>A long reads based de novo assembly of the rainbow trout Arlee double haploid line genome.</title>
        <authorList>
            <person name="Gao G."/>
            <person name="Palti Y."/>
        </authorList>
    </citation>
    <scope>NUCLEOTIDE SEQUENCE [LARGE SCALE GENOMIC DNA]</scope>
</reference>
<keyword evidence="4" id="KW-0732">Signal</keyword>
<comment type="similarity">
    <text evidence="2">Belongs to the fibroblast growth factor-binding protein family.</text>
</comment>
<dbReference type="GO" id="GO:0005576">
    <property type="term" value="C:extracellular region"/>
    <property type="evidence" value="ECO:0007669"/>
    <property type="project" value="UniProtKB-SubCell"/>
</dbReference>
<feature type="region of interest" description="Disordered" evidence="7">
    <location>
        <begin position="1"/>
        <end position="23"/>
    </location>
</feature>
<evidence type="ECO:0000256" key="3">
    <source>
        <dbReference type="ARBA" id="ARBA00022525"/>
    </source>
</evidence>
<keyword evidence="6" id="KW-0340">Growth factor binding</keyword>
<reference evidence="8" key="2">
    <citation type="submission" date="2025-08" db="UniProtKB">
        <authorList>
            <consortium name="Ensembl"/>
        </authorList>
    </citation>
    <scope>IDENTIFICATION</scope>
</reference>
<keyword evidence="9" id="KW-1185">Reference proteome</keyword>
<feature type="region of interest" description="Disordered" evidence="7">
    <location>
        <begin position="171"/>
        <end position="344"/>
    </location>
</feature>
<accession>A0A8C7T029</accession>
<protein>
    <submittedName>
        <fullName evidence="8">Fibroblast growth factor binding protein 2a</fullName>
    </submittedName>
</protein>